<dbReference type="PANTHER" id="PTHR35007">
    <property type="entry name" value="INTEGRAL MEMBRANE PROTEIN-RELATED"/>
    <property type="match status" value="1"/>
</dbReference>
<evidence type="ECO:0000256" key="5">
    <source>
        <dbReference type="ARBA" id="ARBA00023136"/>
    </source>
</evidence>
<evidence type="ECO:0000256" key="4">
    <source>
        <dbReference type="ARBA" id="ARBA00022989"/>
    </source>
</evidence>
<feature type="transmembrane region" description="Helical" evidence="7">
    <location>
        <begin position="131"/>
        <end position="150"/>
    </location>
</feature>
<evidence type="ECO:0000256" key="6">
    <source>
        <dbReference type="SAM" id="Coils"/>
    </source>
</evidence>
<keyword evidence="3 7" id="KW-0812">Transmembrane</keyword>
<evidence type="ECO:0000256" key="7">
    <source>
        <dbReference type="SAM" id="Phobius"/>
    </source>
</evidence>
<feature type="transmembrane region" description="Helical" evidence="7">
    <location>
        <begin position="6"/>
        <end position="30"/>
    </location>
</feature>
<keyword evidence="4 7" id="KW-1133">Transmembrane helix</keyword>
<dbReference type="InterPro" id="IPR042094">
    <property type="entry name" value="T2SS_GspF_sf"/>
</dbReference>
<keyword evidence="5 7" id="KW-0472">Membrane</keyword>
<protein>
    <submittedName>
        <fullName evidence="9">Putative pilus assembly protein</fullName>
    </submittedName>
</protein>
<organism evidence="9">
    <name type="scientific">uncultured Pleomorphomonas sp</name>
    <dbReference type="NCBI Taxonomy" id="442121"/>
    <lineage>
        <taxon>Bacteria</taxon>
        <taxon>Pseudomonadati</taxon>
        <taxon>Pseudomonadota</taxon>
        <taxon>Alphaproteobacteria</taxon>
        <taxon>Hyphomicrobiales</taxon>
        <taxon>Pleomorphomonadaceae</taxon>
        <taxon>Pleomorphomonas</taxon>
        <taxon>environmental samples</taxon>
    </lineage>
</organism>
<keyword evidence="6" id="KW-0175">Coiled coil</keyword>
<evidence type="ECO:0000256" key="2">
    <source>
        <dbReference type="ARBA" id="ARBA00022475"/>
    </source>
</evidence>
<feature type="domain" description="Type II secretion system protein GspF" evidence="8">
    <location>
        <begin position="168"/>
        <end position="290"/>
    </location>
</feature>
<sequence>MQIDIRVLAMMGLVGFSIAALLYGFLYGRIERQASVERRRTLVAAPSAEVERTRAAAATPTARRRNVQETLKDLEVKQKHKASKSTNPPMQLRLQQAGLSLSIGRFYTYSAVTGLVVTLVCFLVGLPLLLVLGAGFVGAVGLPRFLVNFIRKRRHAAFIDELANAVEVIVRGVKAGLPLNDCLRMIASEAKEPVRSEFRTVIEAMQLGMPIDEAVVRMYERVPLPETNFFGIVLSIQSKAGGNLSEALGNLAKVLRERKKMRAKIQAMSMEAKSSASIIGSLPIIVTALVYMTSPGYIMVLFVTPIGQIVLGVSILWMLIGVFVMKRMISFDF</sequence>
<comment type="subcellular location">
    <subcellularLocation>
        <location evidence="1">Cell membrane</location>
        <topology evidence="1">Multi-pass membrane protein</topology>
    </subcellularLocation>
</comment>
<evidence type="ECO:0000313" key="9">
    <source>
        <dbReference type="EMBL" id="SCM78195.1"/>
    </source>
</evidence>
<evidence type="ECO:0000256" key="3">
    <source>
        <dbReference type="ARBA" id="ARBA00022692"/>
    </source>
</evidence>
<dbReference type="Gene3D" id="1.20.81.30">
    <property type="entry name" value="Type II secretion system (T2SS), domain F"/>
    <property type="match status" value="1"/>
</dbReference>
<feature type="transmembrane region" description="Helical" evidence="7">
    <location>
        <begin position="270"/>
        <end position="291"/>
    </location>
</feature>
<evidence type="ECO:0000256" key="1">
    <source>
        <dbReference type="ARBA" id="ARBA00004651"/>
    </source>
</evidence>
<accession>A0A212LKX6</accession>
<dbReference type="Pfam" id="PF00482">
    <property type="entry name" value="T2SSF"/>
    <property type="match status" value="1"/>
</dbReference>
<proteinExistence type="predicted"/>
<feature type="transmembrane region" description="Helical" evidence="7">
    <location>
        <begin position="106"/>
        <end position="125"/>
    </location>
</feature>
<reference evidence="9" key="1">
    <citation type="submission" date="2016-08" db="EMBL/GenBank/DDBJ databases">
        <authorList>
            <person name="Seilhamer J.J."/>
        </authorList>
    </citation>
    <scope>NUCLEOTIDE SEQUENCE</scope>
    <source>
        <strain evidence="9">86</strain>
    </source>
</reference>
<feature type="coiled-coil region" evidence="6">
    <location>
        <begin position="244"/>
        <end position="271"/>
    </location>
</feature>
<dbReference type="RefSeq" id="WP_288197949.1">
    <property type="nucleotide sequence ID" value="NZ_LT608334.1"/>
</dbReference>
<dbReference type="InterPro" id="IPR018076">
    <property type="entry name" value="T2SS_GspF_dom"/>
</dbReference>
<dbReference type="AlphaFoldDB" id="A0A212LKX6"/>
<keyword evidence="2" id="KW-1003">Cell membrane</keyword>
<dbReference type="PANTHER" id="PTHR35007:SF1">
    <property type="entry name" value="PILUS ASSEMBLY PROTEIN"/>
    <property type="match status" value="1"/>
</dbReference>
<dbReference type="EMBL" id="FMJD01000010">
    <property type="protein sequence ID" value="SCM78195.1"/>
    <property type="molecule type" value="Genomic_DNA"/>
</dbReference>
<gene>
    <name evidence="9" type="primary">ctpH</name>
    <name evidence="9" type="ORF">KL86PLE_60517</name>
</gene>
<feature type="transmembrane region" description="Helical" evidence="7">
    <location>
        <begin position="297"/>
        <end position="324"/>
    </location>
</feature>
<evidence type="ECO:0000259" key="8">
    <source>
        <dbReference type="Pfam" id="PF00482"/>
    </source>
</evidence>
<name>A0A212LKX6_9HYPH</name>
<dbReference type="GO" id="GO:0005886">
    <property type="term" value="C:plasma membrane"/>
    <property type="evidence" value="ECO:0007669"/>
    <property type="project" value="UniProtKB-SubCell"/>
</dbReference>